<dbReference type="GO" id="GO:0005576">
    <property type="term" value="C:extracellular region"/>
    <property type="evidence" value="ECO:0007669"/>
    <property type="project" value="InterPro"/>
</dbReference>
<feature type="region of interest" description="Disordered" evidence="5">
    <location>
        <begin position="1"/>
        <end position="48"/>
    </location>
</feature>
<dbReference type="GO" id="GO:0005737">
    <property type="term" value="C:cytoplasm"/>
    <property type="evidence" value="ECO:0007669"/>
    <property type="project" value="TreeGrafter"/>
</dbReference>
<protein>
    <recommendedName>
        <fullName evidence="2">sphingomyelin phosphodiesterase</fullName>
        <ecNumber evidence="2">3.1.4.12</ecNumber>
    </recommendedName>
</protein>
<dbReference type="AlphaFoldDB" id="A0A9W6WNU1"/>
<evidence type="ECO:0000256" key="2">
    <source>
        <dbReference type="ARBA" id="ARBA00012369"/>
    </source>
</evidence>
<sequence length="729" mass="80731">MPTSSAAYDTAASVRSNRSRPGSSVATRSSKAPVEDDSVEAEAQEPTPRVKVATVTLTDRSTGYGIYVGALGSKYIGQWKNGARHGIGVSVDAEAVMTTGHFSMDESELSNSENGANLLSWDQDVQPHLLRAVLAEKAAVSNQEAARQRHIDAVVQEMTATAFEEKDEMATAEFIRDQIEQMKVVNADAGELKFTEAQLTQRQKELRADITAKRQELSFVAKYCSLAETRVDQVREAERTLDSLQRQLDVLAANANAGSSRSATETERHGIHSGQWFKSGDHKDLRVALLLRKIAKFDVVILQEMFEAGPRQKRFVREAYTMGFRYHCGSVWPRLLDSRLIDGGLLILSRFPIVERDQLAYSLGSGSDGICAKGVLYARIQLSPDLSDSLHVFTTHTQAGDNRKEYGIRLAQLQEMHRFIARTIRDDPGVPVLITGDFNLDARHNLVHDAHSGVAISTRCRESDIYQQLVADFERVVREARLNIAREAGKTVEADSKGDPLIIDLMKRCDTTKLGDEIHPITNGDGHSSLVHKMDPLSPEKDGKCIDYMFFFPGVSEQAAASAPSTTASSDSTNADAEGDEDRASFESVVSPRFRLTLVEKGTTVDHCTVKELTEDSEADDYSDESDHAQRRLRRRQPQLPITHLSDHYGLRAQFLLETTSVERPDGRPVGRNESLASVLQLYFPQHAFAQQPRRLWKWKLAFALLAIVAAAGGVTLVLVRTVMNVVLK</sequence>
<keyword evidence="6" id="KW-0472">Membrane</keyword>
<dbReference type="SUPFAM" id="SSF56219">
    <property type="entry name" value="DNase I-like"/>
    <property type="match status" value="1"/>
</dbReference>
<evidence type="ECO:0000256" key="4">
    <source>
        <dbReference type="SAM" id="Coils"/>
    </source>
</evidence>
<feature type="region of interest" description="Disordered" evidence="5">
    <location>
        <begin position="562"/>
        <end position="586"/>
    </location>
</feature>
<feature type="coiled-coil region" evidence="4">
    <location>
        <begin position="196"/>
        <end position="254"/>
    </location>
</feature>
<evidence type="ECO:0000256" key="1">
    <source>
        <dbReference type="ARBA" id="ARBA00006335"/>
    </source>
</evidence>
<keyword evidence="6" id="KW-1133">Transmembrane helix</keyword>
<keyword evidence="3" id="KW-0378">Hydrolase</keyword>
<accession>A0A9W6WNU1</accession>
<evidence type="ECO:0000313" key="9">
    <source>
        <dbReference type="Proteomes" id="UP001165083"/>
    </source>
</evidence>
<dbReference type="Gene3D" id="3.60.10.10">
    <property type="entry name" value="Endonuclease/exonuclease/phosphatase"/>
    <property type="match status" value="1"/>
</dbReference>
<dbReference type="InterPro" id="IPR036691">
    <property type="entry name" value="Endo/exonu/phosph_ase_sf"/>
</dbReference>
<feature type="compositionally biased region" description="Polar residues" evidence="5">
    <location>
        <begin position="1"/>
        <end position="30"/>
    </location>
</feature>
<reference evidence="8" key="1">
    <citation type="submission" date="2023-04" db="EMBL/GenBank/DDBJ databases">
        <title>Phytophthora lilii NBRC 32176.</title>
        <authorList>
            <person name="Ichikawa N."/>
            <person name="Sato H."/>
            <person name="Tonouchi N."/>
        </authorList>
    </citation>
    <scope>NUCLEOTIDE SEQUENCE</scope>
    <source>
        <strain evidence="8">NBRC 32176</strain>
    </source>
</reference>
<feature type="domain" description="Endonuclease/exonuclease/phosphatase" evidence="7">
    <location>
        <begin position="279"/>
        <end position="451"/>
    </location>
</feature>
<keyword evidence="9" id="KW-1185">Reference proteome</keyword>
<dbReference type="Proteomes" id="UP001165083">
    <property type="component" value="Unassembled WGS sequence"/>
</dbReference>
<feature type="transmembrane region" description="Helical" evidence="6">
    <location>
        <begin position="701"/>
        <end position="720"/>
    </location>
</feature>
<dbReference type="EC" id="3.1.4.12" evidence="2"/>
<feature type="region of interest" description="Disordered" evidence="5">
    <location>
        <begin position="615"/>
        <end position="637"/>
    </location>
</feature>
<dbReference type="GO" id="GO:0004767">
    <property type="term" value="F:sphingomyelin phosphodiesterase activity"/>
    <property type="evidence" value="ECO:0007669"/>
    <property type="project" value="UniProtKB-EC"/>
</dbReference>
<dbReference type="OrthoDB" id="40902at2759"/>
<feature type="compositionally biased region" description="Low complexity" evidence="5">
    <location>
        <begin position="562"/>
        <end position="576"/>
    </location>
</feature>
<feature type="compositionally biased region" description="Acidic residues" evidence="5">
    <location>
        <begin position="615"/>
        <end position="624"/>
    </location>
</feature>
<organism evidence="8 9">
    <name type="scientific">Phytophthora lilii</name>
    <dbReference type="NCBI Taxonomy" id="2077276"/>
    <lineage>
        <taxon>Eukaryota</taxon>
        <taxon>Sar</taxon>
        <taxon>Stramenopiles</taxon>
        <taxon>Oomycota</taxon>
        <taxon>Peronosporomycetes</taxon>
        <taxon>Peronosporales</taxon>
        <taxon>Peronosporaceae</taxon>
        <taxon>Phytophthora</taxon>
    </lineage>
</organism>
<comment type="caution">
    <text evidence="8">The sequence shown here is derived from an EMBL/GenBank/DDBJ whole genome shotgun (WGS) entry which is preliminary data.</text>
</comment>
<dbReference type="PANTHER" id="PTHR16320">
    <property type="entry name" value="SPHINGOMYELINASE FAMILY MEMBER"/>
    <property type="match status" value="1"/>
</dbReference>
<keyword evidence="4" id="KW-0175">Coiled coil</keyword>
<dbReference type="InterPro" id="IPR038772">
    <property type="entry name" value="Sph/SMPD2-like"/>
</dbReference>
<dbReference type="PANTHER" id="PTHR16320:SF1">
    <property type="entry name" value="SPHINGOMYELINASE DDB_G0288017"/>
    <property type="match status" value="1"/>
</dbReference>
<name>A0A9W6WNU1_9STRA</name>
<evidence type="ECO:0000256" key="5">
    <source>
        <dbReference type="SAM" id="MobiDB-lite"/>
    </source>
</evidence>
<dbReference type="InterPro" id="IPR017766">
    <property type="entry name" value="Sphingomyelinase/PLipase_C"/>
</dbReference>
<keyword evidence="6" id="KW-0812">Transmembrane</keyword>
<gene>
    <name evidence="8" type="ORF">Plil01_000093800</name>
</gene>
<evidence type="ECO:0000256" key="6">
    <source>
        <dbReference type="SAM" id="Phobius"/>
    </source>
</evidence>
<dbReference type="CDD" id="cd09078">
    <property type="entry name" value="nSMase"/>
    <property type="match status" value="1"/>
</dbReference>
<dbReference type="Pfam" id="PF03372">
    <property type="entry name" value="Exo_endo_phos"/>
    <property type="match status" value="1"/>
</dbReference>
<dbReference type="InterPro" id="IPR005135">
    <property type="entry name" value="Endo/exonuclease/phosphatase"/>
</dbReference>
<proteinExistence type="inferred from homology"/>
<dbReference type="SUPFAM" id="SSF82185">
    <property type="entry name" value="Histone H3 K4-specific methyltransferase SET7/9 N-terminal domain"/>
    <property type="match status" value="1"/>
</dbReference>
<dbReference type="EMBL" id="BSXW01000030">
    <property type="protein sequence ID" value="GMF10090.1"/>
    <property type="molecule type" value="Genomic_DNA"/>
</dbReference>
<comment type="similarity">
    <text evidence="1">Belongs to the neutral sphingomyelinase family.</text>
</comment>
<evidence type="ECO:0000256" key="3">
    <source>
        <dbReference type="ARBA" id="ARBA00022801"/>
    </source>
</evidence>
<evidence type="ECO:0000259" key="7">
    <source>
        <dbReference type="Pfam" id="PF03372"/>
    </source>
</evidence>
<evidence type="ECO:0000313" key="8">
    <source>
        <dbReference type="EMBL" id="GMF10090.1"/>
    </source>
</evidence>